<feature type="region of interest" description="Disordered" evidence="1">
    <location>
        <begin position="53"/>
        <end position="76"/>
    </location>
</feature>
<keyword evidence="3" id="KW-1185">Reference proteome</keyword>
<dbReference type="InParanoid" id="G0QZD9"/>
<dbReference type="eggNOG" id="ENOG502QZ3Z">
    <property type="taxonomic scope" value="Eukaryota"/>
</dbReference>
<accession>G0QZD9</accession>
<reference evidence="2 3" key="1">
    <citation type="submission" date="2011-07" db="EMBL/GenBank/DDBJ databases">
        <authorList>
            <person name="Coyne R."/>
            <person name="Brami D."/>
            <person name="Johnson J."/>
            <person name="Hostetler J."/>
            <person name="Hannick L."/>
            <person name="Clark T."/>
            <person name="Cassidy-Hanley D."/>
            <person name="Inman J."/>
        </authorList>
    </citation>
    <scope>NUCLEOTIDE SEQUENCE [LARGE SCALE GENOMIC DNA]</scope>
    <source>
        <strain evidence="2 3">G5</strain>
    </source>
</reference>
<evidence type="ECO:0000313" key="2">
    <source>
        <dbReference type="EMBL" id="EGR29408.1"/>
    </source>
</evidence>
<evidence type="ECO:0000256" key="1">
    <source>
        <dbReference type="SAM" id="MobiDB-lite"/>
    </source>
</evidence>
<dbReference type="GeneID" id="14905510"/>
<gene>
    <name evidence="2" type="ORF">IMG5_156010</name>
</gene>
<protein>
    <submittedName>
        <fullName evidence="2">Uncharacterized protein</fullName>
    </submittedName>
</protein>
<dbReference type="InterPro" id="IPR051291">
    <property type="entry name" value="CIMAP"/>
</dbReference>
<sequence>NKIRKKIKKYKKKMVSAWSIGTAQRGYLLTNNTPGPGAYTPQKKQKFIPPQWKIGTQSRGNSNVNNSPGPGSYQIKPKFTNEGEKYSFAGKPNENKFDIKPGPGAYQPNYSFSMKQLPQYSISKRYISSARGRTPGPGQYQHQSTVLNRPSMIFPKSNRAEMWQNQQFPGPGSYKNMLNQTQGPKYGFGTSRRDKNNNCFVPGPGNYNMNSSFNTNKGFSMVSRQNQTNQELVPGPGAYNPLLIVKQSAPRYKIGTASRDGNINNNLPGPGSYQPKFYHRPNIPSYRLGADTRKPLNMSEMTPGPGQYNIPGTNNGPKLTIKGFNNDSLFNAQKQGIPGPGAYKPSENYSSQKLRPATAKIGNSQRSNFNATNKVPGPGNYNLKQDIEGPKWGFGTSQQRSDVLGKSHLQEPGPGAYNIKPTIPDVPHYLIPNNSSRI</sequence>
<dbReference type="OrthoDB" id="445580at2759"/>
<evidence type="ECO:0000313" key="3">
    <source>
        <dbReference type="Proteomes" id="UP000008983"/>
    </source>
</evidence>
<dbReference type="PANTHER" id="PTHR21580">
    <property type="entry name" value="SHIPPO-1-RELATED"/>
    <property type="match status" value="1"/>
</dbReference>
<name>G0QZD9_ICHMU</name>
<dbReference type="AlphaFoldDB" id="G0QZD9"/>
<dbReference type="EMBL" id="GL984145">
    <property type="protein sequence ID" value="EGR29408.1"/>
    <property type="molecule type" value="Genomic_DNA"/>
</dbReference>
<feature type="non-terminal residue" evidence="2">
    <location>
        <position position="1"/>
    </location>
</feature>
<dbReference type="InterPro" id="IPR010736">
    <property type="entry name" value="SHIPPO-rpt"/>
</dbReference>
<feature type="compositionally biased region" description="Low complexity" evidence="1">
    <location>
        <begin position="58"/>
        <end position="72"/>
    </location>
</feature>
<dbReference type="Pfam" id="PF07004">
    <property type="entry name" value="SHIPPO-rpt"/>
    <property type="match status" value="12"/>
</dbReference>
<dbReference type="OMA" id="YRFGNAQ"/>
<proteinExistence type="predicted"/>
<dbReference type="RefSeq" id="XP_004030644.1">
    <property type="nucleotide sequence ID" value="XM_004030596.1"/>
</dbReference>
<organism evidence="2 3">
    <name type="scientific">Ichthyophthirius multifiliis</name>
    <name type="common">White spot disease agent</name>
    <name type="synonym">Ich</name>
    <dbReference type="NCBI Taxonomy" id="5932"/>
    <lineage>
        <taxon>Eukaryota</taxon>
        <taxon>Sar</taxon>
        <taxon>Alveolata</taxon>
        <taxon>Ciliophora</taxon>
        <taxon>Intramacronucleata</taxon>
        <taxon>Oligohymenophorea</taxon>
        <taxon>Hymenostomatida</taxon>
        <taxon>Ophryoglenina</taxon>
        <taxon>Ichthyophthirius</taxon>
    </lineage>
</organism>
<dbReference type="PANTHER" id="PTHR21580:SF28">
    <property type="entry name" value="BOREALIN N-TERMINAL DOMAIN-CONTAINING PROTEIN-RELATED"/>
    <property type="match status" value="1"/>
</dbReference>
<dbReference type="Proteomes" id="UP000008983">
    <property type="component" value="Unassembled WGS sequence"/>
</dbReference>